<keyword evidence="9" id="KW-0812">Transmembrane</keyword>
<dbReference type="EC" id="2.7.13.3" evidence="2"/>
<dbReference type="SUPFAM" id="SSF55781">
    <property type="entry name" value="GAF domain-like"/>
    <property type="match status" value="1"/>
</dbReference>
<evidence type="ECO:0000259" key="12">
    <source>
        <dbReference type="PROSITE" id="PS50113"/>
    </source>
</evidence>
<keyword evidence="9" id="KW-0472">Membrane</keyword>
<evidence type="ECO:0000259" key="11">
    <source>
        <dbReference type="PROSITE" id="PS50112"/>
    </source>
</evidence>
<dbReference type="PANTHER" id="PTHR43065">
    <property type="entry name" value="SENSOR HISTIDINE KINASE"/>
    <property type="match status" value="1"/>
</dbReference>
<dbReference type="Gene3D" id="3.30.450.40">
    <property type="match status" value="1"/>
</dbReference>
<comment type="caution">
    <text evidence="13">The sequence shown here is derived from an EMBL/GenBank/DDBJ whole genome shotgun (WGS) entry which is preliminary data.</text>
</comment>
<accession>A0A5D3WK42</accession>
<dbReference type="Pfam" id="PF13426">
    <property type="entry name" value="PAS_9"/>
    <property type="match status" value="1"/>
</dbReference>
<feature type="transmembrane region" description="Helical" evidence="9">
    <location>
        <begin position="77"/>
        <end position="96"/>
    </location>
</feature>
<dbReference type="InterPro" id="IPR036890">
    <property type="entry name" value="HATPase_C_sf"/>
</dbReference>
<dbReference type="InterPro" id="IPR001610">
    <property type="entry name" value="PAC"/>
</dbReference>
<dbReference type="GO" id="GO:0005524">
    <property type="term" value="F:ATP binding"/>
    <property type="evidence" value="ECO:0007669"/>
    <property type="project" value="UniProtKB-KW"/>
</dbReference>
<feature type="domain" description="PAS" evidence="11">
    <location>
        <begin position="690"/>
        <end position="736"/>
    </location>
</feature>
<dbReference type="InterPro" id="IPR013767">
    <property type="entry name" value="PAS_fold"/>
</dbReference>
<dbReference type="SMART" id="SM00388">
    <property type="entry name" value="HisKA"/>
    <property type="match status" value="1"/>
</dbReference>
<dbReference type="InterPro" id="IPR029016">
    <property type="entry name" value="GAF-like_dom_sf"/>
</dbReference>
<keyword evidence="5" id="KW-0547">Nucleotide-binding</keyword>
<dbReference type="SMART" id="SM00086">
    <property type="entry name" value="PAC"/>
    <property type="match status" value="2"/>
</dbReference>
<evidence type="ECO:0000256" key="4">
    <source>
        <dbReference type="ARBA" id="ARBA00022679"/>
    </source>
</evidence>
<dbReference type="PROSITE" id="PS50112">
    <property type="entry name" value="PAS"/>
    <property type="match status" value="2"/>
</dbReference>
<protein>
    <recommendedName>
        <fullName evidence="2">histidine kinase</fullName>
        <ecNumber evidence="2">2.7.13.3</ecNumber>
    </recommendedName>
</protein>
<evidence type="ECO:0000259" key="10">
    <source>
        <dbReference type="PROSITE" id="PS50109"/>
    </source>
</evidence>
<evidence type="ECO:0000256" key="1">
    <source>
        <dbReference type="ARBA" id="ARBA00000085"/>
    </source>
</evidence>
<dbReference type="InterPro" id="IPR013656">
    <property type="entry name" value="PAS_4"/>
</dbReference>
<dbReference type="Gene3D" id="3.30.450.20">
    <property type="entry name" value="PAS domain"/>
    <property type="match status" value="5"/>
</dbReference>
<evidence type="ECO:0000256" key="6">
    <source>
        <dbReference type="ARBA" id="ARBA00022777"/>
    </source>
</evidence>
<dbReference type="Proteomes" id="UP000324159">
    <property type="component" value="Unassembled WGS sequence"/>
</dbReference>
<feature type="domain" description="PAC" evidence="12">
    <location>
        <begin position="763"/>
        <end position="813"/>
    </location>
</feature>
<evidence type="ECO:0000256" key="7">
    <source>
        <dbReference type="ARBA" id="ARBA00022840"/>
    </source>
</evidence>
<keyword evidence="7" id="KW-0067">ATP-binding</keyword>
<dbReference type="InterPro" id="IPR003661">
    <property type="entry name" value="HisK_dim/P_dom"/>
</dbReference>
<evidence type="ECO:0000256" key="9">
    <source>
        <dbReference type="SAM" id="Phobius"/>
    </source>
</evidence>
<dbReference type="Pfam" id="PF00989">
    <property type="entry name" value="PAS"/>
    <property type="match status" value="2"/>
</dbReference>
<dbReference type="Pfam" id="PF00512">
    <property type="entry name" value="HisKA"/>
    <property type="match status" value="1"/>
</dbReference>
<dbReference type="SUPFAM" id="SSF47384">
    <property type="entry name" value="Homodimeric domain of signal transducing histidine kinase"/>
    <property type="match status" value="1"/>
</dbReference>
<organism evidence="13 14">
    <name type="scientific">Geothermobacter ehrlichii</name>
    <dbReference type="NCBI Taxonomy" id="213224"/>
    <lineage>
        <taxon>Bacteria</taxon>
        <taxon>Pseudomonadati</taxon>
        <taxon>Thermodesulfobacteriota</taxon>
        <taxon>Desulfuromonadia</taxon>
        <taxon>Desulfuromonadales</taxon>
        <taxon>Geothermobacteraceae</taxon>
        <taxon>Geothermobacter</taxon>
    </lineage>
</organism>
<gene>
    <name evidence="13" type="ORF">EDC39_10586</name>
</gene>
<dbReference type="AlphaFoldDB" id="A0A5D3WK42"/>
<dbReference type="SUPFAM" id="SSF55874">
    <property type="entry name" value="ATPase domain of HSP90 chaperone/DNA topoisomerase II/histidine kinase"/>
    <property type="match status" value="1"/>
</dbReference>
<dbReference type="InterPro" id="IPR004358">
    <property type="entry name" value="Sig_transdc_His_kin-like_C"/>
</dbReference>
<dbReference type="InterPro" id="IPR035965">
    <property type="entry name" value="PAS-like_dom_sf"/>
</dbReference>
<feature type="domain" description="PAC" evidence="12">
    <location>
        <begin position="333"/>
        <end position="385"/>
    </location>
</feature>
<dbReference type="SMART" id="SM00387">
    <property type="entry name" value="HATPase_c"/>
    <property type="match status" value="1"/>
</dbReference>
<dbReference type="PROSITE" id="PS50109">
    <property type="entry name" value="HIS_KIN"/>
    <property type="match status" value="1"/>
</dbReference>
<evidence type="ECO:0000313" key="14">
    <source>
        <dbReference type="Proteomes" id="UP000324159"/>
    </source>
</evidence>
<dbReference type="EMBL" id="VNIB01000005">
    <property type="protein sequence ID" value="TYO98724.1"/>
    <property type="molecule type" value="Genomic_DNA"/>
</dbReference>
<proteinExistence type="predicted"/>
<name>A0A5D3WK42_9BACT</name>
<dbReference type="PANTHER" id="PTHR43065:SF10">
    <property type="entry name" value="PEROXIDE STRESS-ACTIVATED HISTIDINE KINASE MAK3"/>
    <property type="match status" value="1"/>
</dbReference>
<dbReference type="PRINTS" id="PR00344">
    <property type="entry name" value="BCTRLSENSOR"/>
</dbReference>
<dbReference type="InterPro" id="IPR000700">
    <property type="entry name" value="PAS-assoc_C"/>
</dbReference>
<feature type="domain" description="Histidine kinase" evidence="10">
    <location>
        <begin position="954"/>
        <end position="1170"/>
    </location>
</feature>
<keyword evidence="14" id="KW-1185">Reference proteome</keyword>
<dbReference type="Gene3D" id="1.10.287.130">
    <property type="match status" value="1"/>
</dbReference>
<dbReference type="InterPro" id="IPR005467">
    <property type="entry name" value="His_kinase_dom"/>
</dbReference>
<evidence type="ECO:0000256" key="5">
    <source>
        <dbReference type="ARBA" id="ARBA00022741"/>
    </source>
</evidence>
<evidence type="ECO:0000256" key="3">
    <source>
        <dbReference type="ARBA" id="ARBA00022553"/>
    </source>
</evidence>
<dbReference type="NCBIfam" id="TIGR00229">
    <property type="entry name" value="sensory_box"/>
    <property type="match status" value="4"/>
</dbReference>
<dbReference type="InterPro" id="IPR003018">
    <property type="entry name" value="GAF"/>
</dbReference>
<feature type="transmembrane region" description="Helical" evidence="9">
    <location>
        <begin position="47"/>
        <end position="65"/>
    </location>
</feature>
<keyword evidence="3" id="KW-0597">Phosphoprotein</keyword>
<dbReference type="Pfam" id="PF08448">
    <property type="entry name" value="PAS_4"/>
    <property type="match status" value="2"/>
</dbReference>
<sequence length="1174" mass="132664">MARRSFKSAIPWCRTGCHHAAPEKDGGVFLRVGAAVFFDRFHSLVRYGWAGSFAVVLAPAGVMAAPTPPVQPSPADGFPWLFLTYTIFLLILLSTCRSQRRLRLRVAAFEQDNLELRRILESQETRLRQGGEECRALLGLVDGVTTGFLVASEGRILYASRAVAGLLGYDSPGDLQSVESPEKLFLPQDQPRARRLFDLVDSGPDNAETVLLRPRMEGVLAVWLEARSNRVRWHDRAAVLTTLTDVSEWVREQSRLAESEERYRELIEGTDYLMTQVDADGRFMFVNHPSRRIFGLEPEECVGMSAFDFIHPDDRERTRAWFKQCLRAGAGNSSIENRQVALDGRVSTMVWNCHFHYDDAGRLVSVTSIARDITKMKQAQKALRESEARFHSVVRASPMGLFICQLDEQGRLILIEGNPAADRILGVDSCNLVGMAMEKVFPRLDAAEIPEVCHRVAETGHPWHHGQLRCLGRDRSEDRIFEVHAFQIAPGRVAVLFQDVSARVRQAEDLERRAAFQQLLAEMTGRFVRQPLEEMEAGISHTLQNVAGWFRVDGAYLFRYFGAGSPLVPAGFWQHEDLAVTTEDLGRLDPRRFPWVMNRLKRLDPLVVADVDDLPDGAGTERDFLLLRQIGAMLVVPLLQRNRLTGFIALVDRRHPRLWLADEVESLKVVSHQFSMVFQGHQARRALQLSEERFRTMFHAIPDAILLLRSDGRIIDCNEGFLRQVGCTREDVTGRTTEQLGFWVERRVRRDLWQALFSDGWLNNFEADLQLRDGSRKTGLISGCPVRLEDEDCLLVVIRDVTELKRARNALEEAGRKYRRLSREFQAILDSVQDPLLLLDSQLRVVWSNCGALGTLGGDRGLENRFCHQVFHHLPAECSDCPVRRTFELGRPQSLSFEMEGGRFWDVRTYPVVNDRQKVINVVLAAQEITERVRLREEAVRAGQLASIGELAAGVAHEINNPINGIINYAQILHDVLDGQEQWCDIASRILKEGDRIATIVTGLLSFSRLGGQVRTPVRVAEIVEDTLVLVRTQLQKDGIHLEVDVPPDLPPVNVFQQQIQQVFMNLISNARYALNQKYPQSCPDKLLCIVCRRQDDCLAIIFHDQGTGIAPEHLRRVFNPFHTTKPVNEGTGLGLSISQGIVKDHGGELRIESEVGTYTKVWVLLPCGDQQED</sequence>
<feature type="domain" description="PAS" evidence="11">
    <location>
        <begin position="259"/>
        <end position="329"/>
    </location>
</feature>
<keyword evidence="8" id="KW-0902">Two-component regulatory system</keyword>
<dbReference type="Pfam" id="PF02518">
    <property type="entry name" value="HATPase_c"/>
    <property type="match status" value="1"/>
</dbReference>
<dbReference type="SUPFAM" id="SSF55785">
    <property type="entry name" value="PYP-like sensor domain (PAS domain)"/>
    <property type="match status" value="5"/>
</dbReference>
<keyword evidence="6" id="KW-0418">Kinase</keyword>
<dbReference type="PROSITE" id="PS50113">
    <property type="entry name" value="PAC"/>
    <property type="match status" value="2"/>
</dbReference>
<dbReference type="SMART" id="SM00065">
    <property type="entry name" value="GAF"/>
    <property type="match status" value="1"/>
</dbReference>
<dbReference type="Pfam" id="PF01590">
    <property type="entry name" value="GAF"/>
    <property type="match status" value="1"/>
</dbReference>
<keyword evidence="4" id="KW-0808">Transferase</keyword>
<dbReference type="GO" id="GO:0000155">
    <property type="term" value="F:phosphorelay sensor kinase activity"/>
    <property type="evidence" value="ECO:0007669"/>
    <property type="project" value="InterPro"/>
</dbReference>
<comment type="catalytic activity">
    <reaction evidence="1">
        <text>ATP + protein L-histidine = ADP + protein N-phospho-L-histidine.</text>
        <dbReference type="EC" id="2.7.13.3"/>
    </reaction>
</comment>
<keyword evidence="9" id="KW-1133">Transmembrane helix</keyword>
<reference evidence="13 14" key="1">
    <citation type="submission" date="2019-07" db="EMBL/GenBank/DDBJ databases">
        <title>Genomic Encyclopedia of Type Strains, Phase IV (KMG-IV): sequencing the most valuable type-strain genomes for metagenomic binning, comparative biology and taxonomic classification.</title>
        <authorList>
            <person name="Goeker M."/>
        </authorList>
    </citation>
    <scope>NUCLEOTIDE SEQUENCE [LARGE SCALE GENOMIC DNA]</scope>
    <source>
        <strain evidence="13 14">SS015</strain>
    </source>
</reference>
<evidence type="ECO:0000256" key="8">
    <source>
        <dbReference type="ARBA" id="ARBA00023012"/>
    </source>
</evidence>
<dbReference type="CDD" id="cd00130">
    <property type="entry name" value="PAS"/>
    <property type="match status" value="2"/>
</dbReference>
<evidence type="ECO:0000313" key="13">
    <source>
        <dbReference type="EMBL" id="TYO98724.1"/>
    </source>
</evidence>
<dbReference type="SMART" id="SM00091">
    <property type="entry name" value="PAS"/>
    <property type="match status" value="5"/>
</dbReference>
<dbReference type="InterPro" id="IPR003594">
    <property type="entry name" value="HATPase_dom"/>
</dbReference>
<dbReference type="Gene3D" id="3.30.565.10">
    <property type="entry name" value="Histidine kinase-like ATPase, C-terminal domain"/>
    <property type="match status" value="1"/>
</dbReference>
<dbReference type="GO" id="GO:0006355">
    <property type="term" value="P:regulation of DNA-templated transcription"/>
    <property type="evidence" value="ECO:0007669"/>
    <property type="project" value="InterPro"/>
</dbReference>
<evidence type="ECO:0000256" key="2">
    <source>
        <dbReference type="ARBA" id="ARBA00012438"/>
    </source>
</evidence>
<dbReference type="InterPro" id="IPR000014">
    <property type="entry name" value="PAS"/>
</dbReference>
<dbReference type="InterPro" id="IPR036097">
    <property type="entry name" value="HisK_dim/P_sf"/>
</dbReference>